<organism evidence="3 4">
    <name type="scientific">Virgisporangium aliadipatigenens</name>
    <dbReference type="NCBI Taxonomy" id="741659"/>
    <lineage>
        <taxon>Bacteria</taxon>
        <taxon>Bacillati</taxon>
        <taxon>Actinomycetota</taxon>
        <taxon>Actinomycetes</taxon>
        <taxon>Micromonosporales</taxon>
        <taxon>Micromonosporaceae</taxon>
        <taxon>Virgisporangium</taxon>
    </lineage>
</organism>
<dbReference type="Gene3D" id="3.30.2080.10">
    <property type="entry name" value="GH92 mannosidase domain"/>
    <property type="match status" value="1"/>
</dbReference>
<accession>A0A8J3YF58</accession>
<proteinExistence type="predicted"/>
<evidence type="ECO:0000256" key="1">
    <source>
        <dbReference type="SAM" id="MobiDB-lite"/>
    </source>
</evidence>
<dbReference type="AlphaFoldDB" id="A0A8J3YF58"/>
<dbReference type="Gene3D" id="2.60.120.260">
    <property type="entry name" value="Galactose-binding domain-like"/>
    <property type="match status" value="2"/>
</dbReference>
<dbReference type="SUPFAM" id="SSF49785">
    <property type="entry name" value="Galactose-binding domain-like"/>
    <property type="match status" value="2"/>
</dbReference>
<dbReference type="NCBIfam" id="TIGR01180">
    <property type="entry name" value="aman2_put"/>
    <property type="match status" value="1"/>
</dbReference>
<feature type="region of interest" description="Disordered" evidence="1">
    <location>
        <begin position="925"/>
        <end position="948"/>
    </location>
</feature>
<evidence type="ECO:0000313" key="4">
    <source>
        <dbReference type="Proteomes" id="UP000619260"/>
    </source>
</evidence>
<dbReference type="InterPro" id="IPR012939">
    <property type="entry name" value="Glyco_hydro_92"/>
</dbReference>
<dbReference type="Proteomes" id="UP000619260">
    <property type="component" value="Unassembled WGS sequence"/>
</dbReference>
<feature type="region of interest" description="Disordered" evidence="1">
    <location>
        <begin position="88"/>
        <end position="107"/>
    </location>
</feature>
<dbReference type="InterPro" id="IPR000421">
    <property type="entry name" value="FA58C"/>
</dbReference>
<feature type="compositionally biased region" description="Polar residues" evidence="1">
    <location>
        <begin position="92"/>
        <end position="103"/>
    </location>
</feature>
<dbReference type="GO" id="GO:0005829">
    <property type="term" value="C:cytosol"/>
    <property type="evidence" value="ECO:0007669"/>
    <property type="project" value="TreeGrafter"/>
</dbReference>
<dbReference type="PROSITE" id="PS50022">
    <property type="entry name" value="FA58C_3"/>
    <property type="match status" value="2"/>
</dbReference>
<dbReference type="GO" id="GO:0005975">
    <property type="term" value="P:carbohydrate metabolic process"/>
    <property type="evidence" value="ECO:0007669"/>
    <property type="project" value="InterPro"/>
</dbReference>
<feature type="domain" description="F5/8 type C" evidence="2">
    <location>
        <begin position="910"/>
        <end position="1058"/>
    </location>
</feature>
<dbReference type="EMBL" id="BOPF01000001">
    <property type="protein sequence ID" value="GIJ43128.1"/>
    <property type="molecule type" value="Genomic_DNA"/>
</dbReference>
<dbReference type="InterPro" id="IPR041371">
    <property type="entry name" value="GH92_N"/>
</dbReference>
<dbReference type="SUPFAM" id="SSF48208">
    <property type="entry name" value="Six-hairpin glycosidases"/>
    <property type="match status" value="1"/>
</dbReference>
<sequence length="1058" mass="110382">MSRPRAVSLVALCPIARDGGARKLRALLLATVFAAAIGTVATPNSAAHAADLALTQYVNPLIGTDDSNSPNPVGGGAGGSTFPGATVPFGMTQFSPDTPTASPSGYRDRDRTIEEFSLTHFNGAGCPNNEDLGILPITGAIGTSPGTGWTGYASAYTKSNESAAAGYYRNRLDKYGVNAELSATKRTGALRLTYPATTTARVLVNTSRSATGNRSGSVTVNGSQLTGSVTAGGFCGSSKTYQIYFAIRFDRTPSGFGTWNGGAVTAGSASTSGTNTGAYVTFDTSGNPTVNATVALSFVSVAGATANLNAEIAAFDTVRANADAAWNTALNRIQVTGGSTTDLQKFYTALYHVLQNPNVASDTNGQYRGFDNAVHSASHPVYQNYSGWDIYRSWASLVALIAPDVMTDIVKSMVLDGQQGGLLPKWSQQTNEDFVMTGDPGPIVVSSAYAFGVRDYDTAAALALMKKAIAGGTTQGSPIRGRQGTYESNRFIPGDPSDTLEYAASDFAVAQFAKGLGDTATYNSAMTRAQYWRNIWNDESAYIHPRNSGGTWPWPLNPAQESPYVEGNAAQYTWMVPHNLGGVVNLMGGPTAAAQRLDHHFTELNGGLSRPYFYIGNEPEHSVPWTYHFARKPAGASSAVRRVMAESFTTGAGGLPGNDDLGATSAWYVWGALGMYPVTPGADTLAVHGGQFPSVTIFRSGGNITVNGGSATAQYVQGLSLNGTAVTRNYLRYTDIGAGATIGYTMGTSPSAWGTGAGDVPPSFTDGATQPGTPADLGTNLAQGKATTSSATCNANESAAKAVDGTLAGNSKWCSTAASKFLTVDLGSTQNVSAFVLKHAGLGGETTGWNTGAFTVSTSLDGNTFTQAVNVSGRRSSRTVHQIAARNARYVRLDVSTPTNNGDGAARIYEFEVYGGVRAAGNLAQDRPTSADSQCATTEGPEKAVNGTVSGGNADKWCSGGTNKWMYVDLGAAQRFTSVVVHHAGDGGEDTAWNTRDYDLLVSNDGGTWTPLSQVRGNTANVSSSTVDATARYVMLSIVTPTQNTDQAARIYELEVNG</sequence>
<feature type="region of interest" description="Disordered" evidence="1">
    <location>
        <begin position="63"/>
        <end position="82"/>
    </location>
</feature>
<evidence type="ECO:0000313" key="3">
    <source>
        <dbReference type="EMBL" id="GIJ43128.1"/>
    </source>
</evidence>
<dbReference type="Pfam" id="PF07971">
    <property type="entry name" value="Glyco_hydro_92"/>
    <property type="match status" value="1"/>
</dbReference>
<keyword evidence="4" id="KW-1185">Reference proteome</keyword>
<evidence type="ECO:0000259" key="2">
    <source>
        <dbReference type="PROSITE" id="PS50022"/>
    </source>
</evidence>
<dbReference type="InterPro" id="IPR008928">
    <property type="entry name" value="6-hairpin_glycosidase_sf"/>
</dbReference>
<dbReference type="Pfam" id="PF17678">
    <property type="entry name" value="Glyco_hydro_92N"/>
    <property type="match status" value="1"/>
</dbReference>
<feature type="domain" description="F5/8 type C" evidence="2">
    <location>
        <begin position="768"/>
        <end position="893"/>
    </location>
</feature>
<name>A0A8J3YF58_9ACTN</name>
<dbReference type="GO" id="GO:0030246">
    <property type="term" value="F:carbohydrate binding"/>
    <property type="evidence" value="ECO:0007669"/>
    <property type="project" value="InterPro"/>
</dbReference>
<dbReference type="InterPro" id="IPR005887">
    <property type="entry name" value="GH92_a_mannosidase_put"/>
</dbReference>
<dbReference type="Gene3D" id="1.20.1050.60">
    <property type="entry name" value="alpha-1,2-mannosidase"/>
    <property type="match status" value="1"/>
</dbReference>
<dbReference type="InterPro" id="IPR008979">
    <property type="entry name" value="Galactose-bd-like_sf"/>
</dbReference>
<dbReference type="PANTHER" id="PTHR12143:SF39">
    <property type="entry name" value="SECRETED PROTEIN"/>
    <property type="match status" value="1"/>
</dbReference>
<dbReference type="InterPro" id="IPR050883">
    <property type="entry name" value="PNGase"/>
</dbReference>
<feature type="region of interest" description="Disordered" evidence="1">
    <location>
        <begin position="755"/>
        <end position="774"/>
    </location>
</feature>
<dbReference type="RefSeq" id="WP_203896735.1">
    <property type="nucleotide sequence ID" value="NZ_BOPF01000001.1"/>
</dbReference>
<gene>
    <name evidence="3" type="ORF">Val02_00140</name>
</gene>
<dbReference type="PANTHER" id="PTHR12143">
    <property type="entry name" value="PEPTIDE N-GLYCANASE PNGASE -RELATED"/>
    <property type="match status" value="1"/>
</dbReference>
<dbReference type="Gene3D" id="1.20.1610.10">
    <property type="entry name" value="alpha-1,2-mannosidases domains"/>
    <property type="match status" value="1"/>
</dbReference>
<dbReference type="InterPro" id="IPR014718">
    <property type="entry name" value="GH-type_carb-bd"/>
</dbReference>
<dbReference type="Gene3D" id="2.70.98.10">
    <property type="match status" value="1"/>
</dbReference>
<protein>
    <submittedName>
        <fullName evidence="3">Alpha-1,2-mannosidase</fullName>
    </submittedName>
</protein>
<reference evidence="3" key="1">
    <citation type="submission" date="2021-01" db="EMBL/GenBank/DDBJ databases">
        <title>Whole genome shotgun sequence of Virgisporangium aliadipatigenens NBRC 105644.</title>
        <authorList>
            <person name="Komaki H."/>
            <person name="Tamura T."/>
        </authorList>
    </citation>
    <scope>NUCLEOTIDE SEQUENCE</scope>
    <source>
        <strain evidence="3">NBRC 105644</strain>
    </source>
</reference>
<dbReference type="Pfam" id="PF00754">
    <property type="entry name" value="F5_F8_type_C"/>
    <property type="match status" value="2"/>
</dbReference>
<comment type="caution">
    <text evidence="3">The sequence shown here is derived from an EMBL/GenBank/DDBJ whole genome shotgun (WGS) entry which is preliminary data.</text>
</comment>
<dbReference type="GO" id="GO:0000224">
    <property type="term" value="F:peptide-N4-(N-acetyl-beta-glucosaminyl)asparagine amidase activity"/>
    <property type="evidence" value="ECO:0007669"/>
    <property type="project" value="TreeGrafter"/>
</dbReference>
<feature type="compositionally biased region" description="Polar residues" evidence="1">
    <location>
        <begin position="927"/>
        <end position="937"/>
    </location>
</feature>
<dbReference type="GO" id="GO:0006516">
    <property type="term" value="P:glycoprotein catabolic process"/>
    <property type="evidence" value="ECO:0007669"/>
    <property type="project" value="TreeGrafter"/>
</dbReference>